<feature type="chain" id="PRO_5005667848" evidence="2">
    <location>
        <begin position="22"/>
        <end position="331"/>
    </location>
</feature>
<feature type="compositionally biased region" description="Polar residues" evidence="1">
    <location>
        <begin position="105"/>
        <end position="114"/>
    </location>
</feature>
<evidence type="ECO:0000313" key="3">
    <source>
        <dbReference type="EMBL" id="EEQ49253.1"/>
    </source>
</evidence>
<feature type="compositionally biased region" description="Basic and acidic residues" evidence="1">
    <location>
        <begin position="117"/>
        <end position="129"/>
    </location>
</feature>
<feature type="region of interest" description="Disordered" evidence="1">
    <location>
        <begin position="32"/>
        <end position="195"/>
    </location>
</feature>
<evidence type="ECO:0000313" key="4">
    <source>
        <dbReference type="Proteomes" id="UP000005309"/>
    </source>
</evidence>
<protein>
    <submittedName>
        <fullName evidence="3">Uncharacterized protein</fullName>
    </submittedName>
</protein>
<dbReference type="Proteomes" id="UP000005309">
    <property type="component" value="Unassembled WGS sequence"/>
</dbReference>
<dbReference type="RefSeq" id="WP_006690832.1">
    <property type="nucleotide sequence ID" value="NZ_GG694007.1"/>
</dbReference>
<dbReference type="EMBL" id="ACLA01000006">
    <property type="protein sequence ID" value="EEQ49253.1"/>
    <property type="molecule type" value="Genomic_DNA"/>
</dbReference>
<reference evidence="3 4" key="1">
    <citation type="submission" date="2009-04" db="EMBL/GenBank/DDBJ databases">
        <authorList>
            <person name="Qin X."/>
            <person name="Bachman B."/>
            <person name="Battles P."/>
            <person name="Bell A."/>
            <person name="Bess C."/>
            <person name="Bickham C."/>
            <person name="Chaboub L."/>
            <person name="Chen D."/>
            <person name="Coyle M."/>
            <person name="Deiros D.R."/>
            <person name="Dinh H."/>
            <person name="Forbes L."/>
            <person name="Fowler G."/>
            <person name="Francisco L."/>
            <person name="Fu Q."/>
            <person name="Gubbala S."/>
            <person name="Hale W."/>
            <person name="Han Y."/>
            <person name="Hemphill L."/>
            <person name="Highlander S.K."/>
            <person name="Hirani K."/>
            <person name="Hogues M."/>
            <person name="Jackson L."/>
            <person name="Jakkamsetti A."/>
            <person name="Javaid M."/>
            <person name="Jiang H."/>
            <person name="Korchina V."/>
            <person name="Kovar C."/>
            <person name="Lara F."/>
            <person name="Lee S."/>
            <person name="Mata R."/>
            <person name="Mathew T."/>
            <person name="Moen C."/>
            <person name="Morales K."/>
            <person name="Munidasa M."/>
            <person name="Nazareth L."/>
            <person name="Ngo R."/>
            <person name="Nguyen L."/>
            <person name="Okwuonu G."/>
            <person name="Ongeri F."/>
            <person name="Patil S."/>
            <person name="Petrosino J."/>
            <person name="Pham C."/>
            <person name="Pham P."/>
            <person name="Pu L.-L."/>
            <person name="Puazo M."/>
            <person name="Raj R."/>
            <person name="Reid J."/>
            <person name="Rouhana J."/>
            <person name="Saada N."/>
            <person name="Shang Y."/>
            <person name="Simmons D."/>
            <person name="Thornton R."/>
            <person name="Warren J."/>
            <person name="Weissenberger G."/>
            <person name="Zhang J."/>
            <person name="Zhang L."/>
            <person name="Zhou C."/>
            <person name="Zhu D."/>
            <person name="Muzny D."/>
            <person name="Worley K."/>
            <person name="Gibbs R."/>
        </authorList>
    </citation>
    <scope>NUCLEOTIDE SEQUENCE [LARGE SCALE GENOMIC DNA]</scope>
    <source>
        <strain evidence="3 4">ATCC 43531</strain>
    </source>
</reference>
<dbReference type="AlphaFoldDB" id="C4V1W6"/>
<keyword evidence="2" id="KW-0732">Signal</keyword>
<dbReference type="HOGENOM" id="CLU_917960_0_0_9"/>
<dbReference type="STRING" id="638302.HMPREF0908_0569"/>
<comment type="caution">
    <text evidence="3">The sequence shown here is derived from an EMBL/GenBank/DDBJ whole genome shotgun (WGS) entry which is preliminary data.</text>
</comment>
<feature type="compositionally biased region" description="Low complexity" evidence="1">
    <location>
        <begin position="134"/>
        <end position="144"/>
    </location>
</feature>
<sequence>MQSITCLLAAGILLLPVSGTAAEKETEIHAVMAAEESHGDAAASEQRTTSAAKDAQETVDTEKTTDRAQTTAEPAAKDRAASEQRTQEDAFDAEMDELGTENPPAEQTPQTNAASARDAEAKTKTKTAEETADGEGTAEAVLVKEPAKEKEPAAAATDGAGHSAVSAEPAKKADAADKKAEKKHAAAAADAAKREAYGKETAIEPVTLKDGDWVFIEGDERRGWFFDRSRMKRNADGSVSYWQLILYNNLGRAQFAEAMKSADYEHLGYTMQRRVLSPKKDAISTYEILAYDGDNALITESSREGHRAVIRANTMTEKERDAVRQELRRKK</sequence>
<dbReference type="OrthoDB" id="1664464at2"/>
<evidence type="ECO:0000256" key="1">
    <source>
        <dbReference type="SAM" id="MobiDB-lite"/>
    </source>
</evidence>
<gene>
    <name evidence="3" type="ORF">HMPREF0908_0569</name>
</gene>
<proteinExistence type="predicted"/>
<feature type="compositionally biased region" description="Basic and acidic residues" evidence="1">
    <location>
        <begin position="54"/>
        <end position="66"/>
    </location>
</feature>
<accession>C4V1W6</accession>
<keyword evidence="4" id="KW-1185">Reference proteome</keyword>
<feature type="compositionally biased region" description="Basic and acidic residues" evidence="1">
    <location>
        <begin position="75"/>
        <end position="88"/>
    </location>
</feature>
<feature type="compositionally biased region" description="Acidic residues" evidence="1">
    <location>
        <begin position="89"/>
        <end position="99"/>
    </location>
</feature>
<feature type="signal peptide" evidence="2">
    <location>
        <begin position="1"/>
        <end position="21"/>
    </location>
</feature>
<feature type="compositionally biased region" description="Low complexity" evidence="1">
    <location>
        <begin position="153"/>
        <end position="168"/>
    </location>
</feature>
<evidence type="ECO:0000256" key="2">
    <source>
        <dbReference type="SAM" id="SignalP"/>
    </source>
</evidence>
<feature type="compositionally biased region" description="Basic and acidic residues" evidence="1">
    <location>
        <begin position="169"/>
        <end position="184"/>
    </location>
</feature>
<name>C4V1W6_9FIRM</name>
<organism evidence="3 4">
    <name type="scientific">Selenomonas flueggei ATCC 43531</name>
    <dbReference type="NCBI Taxonomy" id="638302"/>
    <lineage>
        <taxon>Bacteria</taxon>
        <taxon>Bacillati</taxon>
        <taxon>Bacillota</taxon>
        <taxon>Negativicutes</taxon>
        <taxon>Selenomonadales</taxon>
        <taxon>Selenomonadaceae</taxon>
        <taxon>Selenomonas</taxon>
    </lineage>
</organism>